<comment type="similarity">
    <text evidence="3">Belongs to the amino acid-polyamine-organocation (APC) superfamily.</text>
</comment>
<comment type="subcellular location">
    <subcellularLocation>
        <location evidence="2">Cell membrane</location>
        <topology evidence="2">Multi-pass membrane protein</topology>
    </subcellularLocation>
</comment>
<sequence length="467" mass="47921">MDITTSANTAEPGTTPRLSGKLGVGSISLMIIAGAAPLCVVGGPMVLGLALGNGAGLPIGYVATLVVLLLFVIGFTTMTPFVRSAGAFYSYVHAGLGRAAGIGTGYLAMLSYTCIFIGLFILFGTGVDALVKSYGGPASPWWLWAGVGLALTLFLGYRDVELSGKVLGVLLVAEVSIVLALDFWIVARGGGPEGLSGGIFSLKTIFTGAPGVGLIFAVLSFIGIEAAAVFRDEARDPARTVRRATVISVVVVGLFYTFTSWAVISGVGDSRVVQAAAADPEGLFSAVALQYLGRVGADLTVAMFVTSTFAAALTWHNILARYTFSLASRGLLPTPLSASHPKHGSPHRGAVAVAVVTGAVLAGGIVIGLDPMSEIYTWTSGLGSIGYVVLLILTCSSVLAFFRREPHGAPVTRTLIAPLLGMVGLVAILAIMLLNLDLLAGNSRVVSVVIIVSLIAAFALGPVVGKL</sequence>
<comment type="function">
    <text evidence="1">Probable amino-acid or metabolite transport protein.</text>
</comment>
<proteinExistence type="inferred from homology"/>
<dbReference type="AlphaFoldDB" id="A0AA94UE70"/>
<feature type="transmembrane region" description="Helical" evidence="8">
    <location>
        <begin position="141"/>
        <end position="157"/>
    </location>
</feature>
<keyword evidence="5 8" id="KW-0812">Transmembrane</keyword>
<dbReference type="PIRSF" id="PIRSF006060">
    <property type="entry name" value="AA_transporter"/>
    <property type="match status" value="1"/>
</dbReference>
<evidence type="ECO:0000256" key="3">
    <source>
        <dbReference type="ARBA" id="ARBA00009523"/>
    </source>
</evidence>
<dbReference type="InterPro" id="IPR002293">
    <property type="entry name" value="AA/rel_permease1"/>
</dbReference>
<dbReference type="InterPro" id="IPR050367">
    <property type="entry name" value="APC_superfamily"/>
</dbReference>
<evidence type="ECO:0000256" key="8">
    <source>
        <dbReference type="SAM" id="Phobius"/>
    </source>
</evidence>
<dbReference type="Pfam" id="PF13520">
    <property type="entry name" value="AA_permease_2"/>
    <property type="match status" value="1"/>
</dbReference>
<feature type="transmembrane region" description="Helical" evidence="8">
    <location>
        <begin position="375"/>
        <end position="402"/>
    </location>
</feature>
<feature type="transmembrane region" description="Helical" evidence="8">
    <location>
        <begin position="244"/>
        <end position="264"/>
    </location>
</feature>
<evidence type="ECO:0000313" key="10">
    <source>
        <dbReference type="Proteomes" id="UP000309984"/>
    </source>
</evidence>
<feature type="transmembrane region" description="Helical" evidence="8">
    <location>
        <begin position="349"/>
        <end position="369"/>
    </location>
</feature>
<feature type="transmembrane region" description="Helical" evidence="8">
    <location>
        <begin position="59"/>
        <end position="78"/>
    </location>
</feature>
<evidence type="ECO:0000256" key="1">
    <source>
        <dbReference type="ARBA" id="ARBA00002249"/>
    </source>
</evidence>
<dbReference type="EMBL" id="POTM01000044">
    <property type="protein sequence ID" value="TLH65199.1"/>
    <property type="molecule type" value="Genomic_DNA"/>
</dbReference>
<gene>
    <name evidence="9" type="ORF">C1S79_17325</name>
</gene>
<feature type="transmembrane region" description="Helical" evidence="8">
    <location>
        <begin position="205"/>
        <end position="224"/>
    </location>
</feature>
<dbReference type="Proteomes" id="UP000309984">
    <property type="component" value="Unassembled WGS sequence"/>
</dbReference>
<feature type="transmembrane region" description="Helical" evidence="8">
    <location>
        <begin position="99"/>
        <end position="121"/>
    </location>
</feature>
<reference evidence="9 10" key="1">
    <citation type="submission" date="2018-01" db="EMBL/GenBank/DDBJ databases">
        <title>Comparative genomics of Mycobacterium mucogenicum and Mycobacterium neoaurum clade members emphasizing tRNA and non-coding RNA.</title>
        <authorList>
            <person name="Behra P.R.K."/>
            <person name="Pettersson B.M.F."/>
            <person name="Das S."/>
            <person name="Dasgupta S."/>
            <person name="Kirsebom L.A."/>
        </authorList>
    </citation>
    <scope>NUCLEOTIDE SEQUENCE [LARGE SCALE GENOMIC DNA]</scope>
    <source>
        <strain evidence="9 10">DSM 45104</strain>
    </source>
</reference>
<keyword evidence="6 8" id="KW-1133">Transmembrane helix</keyword>
<evidence type="ECO:0000256" key="4">
    <source>
        <dbReference type="ARBA" id="ARBA00022475"/>
    </source>
</evidence>
<name>A0AA94UE70_9MYCO</name>
<keyword evidence="10" id="KW-1185">Reference proteome</keyword>
<keyword evidence="7 8" id="KW-0472">Membrane</keyword>
<dbReference type="RefSeq" id="WP_138249841.1">
    <property type="nucleotide sequence ID" value="NZ_AP022616.1"/>
</dbReference>
<evidence type="ECO:0000256" key="6">
    <source>
        <dbReference type="ARBA" id="ARBA00022989"/>
    </source>
</evidence>
<dbReference type="PANTHER" id="PTHR42770:SF16">
    <property type="entry name" value="AMINO ACID PERMEASE"/>
    <property type="match status" value="1"/>
</dbReference>
<accession>A0AA94UE70</accession>
<dbReference type="GO" id="GO:0005886">
    <property type="term" value="C:plasma membrane"/>
    <property type="evidence" value="ECO:0007669"/>
    <property type="project" value="UniProtKB-SubCell"/>
</dbReference>
<feature type="transmembrane region" description="Helical" evidence="8">
    <location>
        <begin position="27"/>
        <end position="47"/>
    </location>
</feature>
<dbReference type="Gene3D" id="1.20.1740.10">
    <property type="entry name" value="Amino acid/polyamine transporter I"/>
    <property type="match status" value="1"/>
</dbReference>
<dbReference type="GO" id="GO:0022857">
    <property type="term" value="F:transmembrane transporter activity"/>
    <property type="evidence" value="ECO:0007669"/>
    <property type="project" value="InterPro"/>
</dbReference>
<comment type="caution">
    <text evidence="9">The sequence shown here is derived from an EMBL/GenBank/DDBJ whole genome shotgun (WGS) entry which is preliminary data.</text>
</comment>
<organism evidence="9 10">
    <name type="scientific">Mycolicibacterium phocaicum</name>
    <dbReference type="NCBI Taxonomy" id="319706"/>
    <lineage>
        <taxon>Bacteria</taxon>
        <taxon>Bacillati</taxon>
        <taxon>Actinomycetota</taxon>
        <taxon>Actinomycetes</taxon>
        <taxon>Mycobacteriales</taxon>
        <taxon>Mycobacteriaceae</taxon>
        <taxon>Mycolicibacterium</taxon>
    </lineage>
</organism>
<protein>
    <submittedName>
        <fullName evidence="9">Amino acid transporter</fullName>
    </submittedName>
</protein>
<evidence type="ECO:0000256" key="5">
    <source>
        <dbReference type="ARBA" id="ARBA00022692"/>
    </source>
</evidence>
<evidence type="ECO:0000313" key="9">
    <source>
        <dbReference type="EMBL" id="TLH65199.1"/>
    </source>
</evidence>
<dbReference type="PANTHER" id="PTHR42770">
    <property type="entry name" value="AMINO ACID TRANSPORTER-RELATED"/>
    <property type="match status" value="1"/>
</dbReference>
<feature type="transmembrane region" description="Helical" evidence="8">
    <location>
        <begin position="299"/>
        <end position="319"/>
    </location>
</feature>
<feature type="transmembrane region" description="Helical" evidence="8">
    <location>
        <begin position="414"/>
        <end position="433"/>
    </location>
</feature>
<evidence type="ECO:0000256" key="7">
    <source>
        <dbReference type="ARBA" id="ARBA00023136"/>
    </source>
</evidence>
<feature type="transmembrane region" description="Helical" evidence="8">
    <location>
        <begin position="166"/>
        <end position="185"/>
    </location>
</feature>
<feature type="transmembrane region" description="Helical" evidence="8">
    <location>
        <begin position="445"/>
        <end position="465"/>
    </location>
</feature>
<keyword evidence="4" id="KW-1003">Cell membrane</keyword>
<evidence type="ECO:0000256" key="2">
    <source>
        <dbReference type="ARBA" id="ARBA00004651"/>
    </source>
</evidence>